<dbReference type="InterPro" id="IPR051798">
    <property type="entry name" value="Class-II_PLP-Dep_Aminotrans"/>
</dbReference>
<keyword evidence="3" id="KW-0663">Pyridoxal phosphate</keyword>
<dbReference type="Gene3D" id="3.40.640.10">
    <property type="entry name" value="Type I PLP-dependent aspartate aminotransferase-like (Major domain)"/>
    <property type="match status" value="1"/>
</dbReference>
<dbReference type="InterPro" id="IPR004839">
    <property type="entry name" value="Aminotransferase_I/II_large"/>
</dbReference>
<dbReference type="InterPro" id="IPR027619">
    <property type="entry name" value="C-S_lyase_PatB-like"/>
</dbReference>
<dbReference type="InterPro" id="IPR015422">
    <property type="entry name" value="PyrdxlP-dep_Trfase_small"/>
</dbReference>
<dbReference type="InterPro" id="IPR015421">
    <property type="entry name" value="PyrdxlP-dep_Trfase_major"/>
</dbReference>
<dbReference type="AlphaFoldDB" id="A0A1M6H1L5"/>
<dbReference type="PRINTS" id="PR00753">
    <property type="entry name" value="ACCSYNTHASE"/>
</dbReference>
<evidence type="ECO:0000259" key="6">
    <source>
        <dbReference type="Pfam" id="PF00155"/>
    </source>
</evidence>
<keyword evidence="8" id="KW-1185">Reference proteome</keyword>
<dbReference type="PANTHER" id="PTHR43525">
    <property type="entry name" value="PROTEIN MALY"/>
    <property type="match status" value="1"/>
</dbReference>
<comment type="cofactor">
    <cofactor evidence="1">
        <name>pyridoxal 5'-phosphate</name>
        <dbReference type="ChEBI" id="CHEBI:597326"/>
    </cofactor>
</comment>
<organism evidence="7 8">
    <name type="scientific">Dethiosulfatibacter aminovorans DSM 17477</name>
    <dbReference type="NCBI Taxonomy" id="1121476"/>
    <lineage>
        <taxon>Bacteria</taxon>
        <taxon>Bacillati</taxon>
        <taxon>Bacillota</taxon>
        <taxon>Tissierellia</taxon>
        <taxon>Dethiosulfatibacter</taxon>
    </lineage>
</organism>
<evidence type="ECO:0000256" key="1">
    <source>
        <dbReference type="ARBA" id="ARBA00001933"/>
    </source>
</evidence>
<sequence length="402" mass="46129">MLKDFNEKVDRRNTNCFKWDKLHEKYGKEDVISMWIADMEFRAPEKVIASIVERAKHGIYGYTFRDDKYYNTISEWMKKRHDWNIENDWIVFSPGIVPALSFCVSCFTNVGDGIIVPSPAYPPFFNAVKDQGRIVVESCLKYEGTRYSIDFNGLNRSVKLMNLEMEKNETEKKVKMIFLCNPHNPTGRVWTKDELCRIGEFCLENDILIVSDDIHSDIVYEENQYTPIASICKEFEDITITCISPGKTFSMTGLATSSIIIPNIELRKTFTKMVESYELDGGNVFGMVASTAAYEHGEEWLIQLLKYLETNRNYMLDYFETNIKEIKPIKPEGTYLVWLDCSGLGLSGAELMDFFVSKAGIAVNPGISFGEHSDQFVRMNIGCTFEQLESALSTLEYSVRNL</sequence>
<dbReference type="EC" id="4.4.1.13" evidence="2"/>
<dbReference type="SUPFAM" id="SSF53383">
    <property type="entry name" value="PLP-dependent transferases"/>
    <property type="match status" value="1"/>
</dbReference>
<dbReference type="CDD" id="cd00609">
    <property type="entry name" value="AAT_like"/>
    <property type="match status" value="1"/>
</dbReference>
<evidence type="ECO:0000313" key="7">
    <source>
        <dbReference type="EMBL" id="SHJ16111.1"/>
    </source>
</evidence>
<evidence type="ECO:0000256" key="3">
    <source>
        <dbReference type="ARBA" id="ARBA00022898"/>
    </source>
</evidence>
<evidence type="ECO:0000313" key="8">
    <source>
        <dbReference type="Proteomes" id="UP000184052"/>
    </source>
</evidence>
<dbReference type="NCBIfam" id="TIGR04350">
    <property type="entry name" value="C_S_lyase_PatB"/>
    <property type="match status" value="1"/>
</dbReference>
<protein>
    <recommendedName>
        <fullName evidence="2">cysteine-S-conjugate beta-lyase</fullName>
        <ecNumber evidence="2">4.4.1.13</ecNumber>
    </recommendedName>
</protein>
<feature type="domain" description="Aminotransferase class I/classII large" evidence="6">
    <location>
        <begin position="43"/>
        <end position="394"/>
    </location>
</feature>
<dbReference type="RefSeq" id="WP_073049331.1">
    <property type="nucleotide sequence ID" value="NZ_FQZL01000012.1"/>
</dbReference>
<dbReference type="Pfam" id="PF00155">
    <property type="entry name" value="Aminotran_1_2"/>
    <property type="match status" value="1"/>
</dbReference>
<name>A0A1M6H1L5_9FIRM</name>
<dbReference type="InterPro" id="IPR015424">
    <property type="entry name" value="PyrdxlP-dep_Trfase"/>
</dbReference>
<dbReference type="GO" id="GO:0047804">
    <property type="term" value="F:cysteine-S-conjugate beta-lyase activity"/>
    <property type="evidence" value="ECO:0007669"/>
    <property type="project" value="UniProtKB-EC"/>
</dbReference>
<dbReference type="Proteomes" id="UP000184052">
    <property type="component" value="Unassembled WGS sequence"/>
</dbReference>
<evidence type="ECO:0000256" key="4">
    <source>
        <dbReference type="ARBA" id="ARBA00023239"/>
    </source>
</evidence>
<dbReference type="Gene3D" id="3.90.1150.10">
    <property type="entry name" value="Aspartate Aminotransferase, domain 1"/>
    <property type="match status" value="1"/>
</dbReference>
<evidence type="ECO:0000256" key="2">
    <source>
        <dbReference type="ARBA" id="ARBA00012224"/>
    </source>
</evidence>
<gene>
    <name evidence="7" type="ORF">SAMN02745751_01884</name>
</gene>
<keyword evidence="4 7" id="KW-0456">Lyase</keyword>
<dbReference type="GO" id="GO:0030170">
    <property type="term" value="F:pyridoxal phosphate binding"/>
    <property type="evidence" value="ECO:0007669"/>
    <property type="project" value="InterPro"/>
</dbReference>
<accession>A0A1M6H1L5</accession>
<dbReference type="STRING" id="1121476.SAMN02745751_01884"/>
<comment type="similarity">
    <text evidence="5">Belongs to the class-II pyridoxal-phosphate-dependent aminotransferase family. MalY/PatB cystathionine beta-lyase subfamily.</text>
</comment>
<reference evidence="7 8" key="1">
    <citation type="submission" date="2016-11" db="EMBL/GenBank/DDBJ databases">
        <authorList>
            <person name="Jaros S."/>
            <person name="Januszkiewicz K."/>
            <person name="Wedrychowicz H."/>
        </authorList>
    </citation>
    <scope>NUCLEOTIDE SEQUENCE [LARGE SCALE GENOMIC DNA]</scope>
    <source>
        <strain evidence="7 8">DSM 17477</strain>
    </source>
</reference>
<dbReference type="OrthoDB" id="9802872at2"/>
<dbReference type="EMBL" id="FQZL01000012">
    <property type="protein sequence ID" value="SHJ16111.1"/>
    <property type="molecule type" value="Genomic_DNA"/>
</dbReference>
<dbReference type="PANTHER" id="PTHR43525:SF1">
    <property type="entry name" value="PROTEIN MALY"/>
    <property type="match status" value="1"/>
</dbReference>
<evidence type="ECO:0000256" key="5">
    <source>
        <dbReference type="ARBA" id="ARBA00037974"/>
    </source>
</evidence>
<proteinExistence type="inferred from homology"/>